<name>A0A1G2T048_9BACT</name>
<keyword evidence="5 10" id="KW-0819">tRNA processing</keyword>
<dbReference type="PANTHER" id="PTHR11088:SF60">
    <property type="entry name" value="TRNA DIMETHYLALLYLTRANSFERASE"/>
    <property type="match status" value="1"/>
</dbReference>
<comment type="subunit">
    <text evidence="10">Monomer.</text>
</comment>
<accession>A0A1G2T048</accession>
<dbReference type="InterPro" id="IPR027417">
    <property type="entry name" value="P-loop_NTPase"/>
</dbReference>
<evidence type="ECO:0000256" key="8">
    <source>
        <dbReference type="ARBA" id="ARBA00022842"/>
    </source>
</evidence>
<evidence type="ECO:0000256" key="10">
    <source>
        <dbReference type="HAMAP-Rule" id="MF_00185"/>
    </source>
</evidence>
<dbReference type="NCBIfam" id="TIGR00174">
    <property type="entry name" value="miaA"/>
    <property type="match status" value="1"/>
</dbReference>
<comment type="function">
    <text evidence="2 10 12">Catalyzes the transfer of a dimethylallyl group onto the adenine at position 37 in tRNAs that read codons beginning with uridine, leading to the formation of N6-(dimethylallyl)adenosine (i(6)A).</text>
</comment>
<evidence type="ECO:0000256" key="11">
    <source>
        <dbReference type="RuleBase" id="RU003783"/>
    </source>
</evidence>
<dbReference type="Pfam" id="PF01715">
    <property type="entry name" value="IPPT"/>
    <property type="match status" value="1"/>
</dbReference>
<keyword evidence="4 10" id="KW-0808">Transferase</keyword>
<dbReference type="SUPFAM" id="SSF52540">
    <property type="entry name" value="P-loop containing nucleoside triphosphate hydrolases"/>
    <property type="match status" value="2"/>
</dbReference>
<keyword evidence="6 10" id="KW-0547">Nucleotide-binding</keyword>
<dbReference type="Proteomes" id="UP000178538">
    <property type="component" value="Unassembled WGS sequence"/>
</dbReference>
<protein>
    <recommendedName>
        <fullName evidence="10">tRNA dimethylallyltransferase</fullName>
        <ecNumber evidence="10">2.5.1.75</ecNumber>
    </recommendedName>
    <alternativeName>
        <fullName evidence="10">Dimethylallyl diphosphate:tRNA dimethylallyltransferase</fullName>
        <shortName evidence="10">DMAPP:tRNA dimethylallyltransferase</shortName>
        <shortName evidence="10">DMATase</shortName>
    </alternativeName>
    <alternativeName>
        <fullName evidence="10">Isopentenyl-diphosphate:tRNA isopentenyltransferase</fullName>
        <shortName evidence="10">IPP transferase</shortName>
        <shortName evidence="10">IPPT</shortName>
        <shortName evidence="10">IPTase</shortName>
    </alternativeName>
</protein>
<feature type="region of interest" description="Interaction with substrate tRNA" evidence="10">
    <location>
        <begin position="34"/>
        <end position="37"/>
    </location>
</feature>
<evidence type="ECO:0000256" key="4">
    <source>
        <dbReference type="ARBA" id="ARBA00022679"/>
    </source>
</evidence>
<dbReference type="EMBL" id="MHVG01000020">
    <property type="protein sequence ID" value="OHA90209.1"/>
    <property type="molecule type" value="Genomic_DNA"/>
</dbReference>
<organism evidence="14 15">
    <name type="scientific">Candidatus Zambryskibacteria bacterium RIFCSPHIGHO2_01_FULL_44_22b</name>
    <dbReference type="NCBI Taxonomy" id="1802737"/>
    <lineage>
        <taxon>Bacteria</taxon>
        <taxon>Candidatus Zambryskiibacteriota</taxon>
    </lineage>
</organism>
<sequence length="290" mass="33509">MKKILVIVGPTASGKSDLAVRLAKKFRGEIISADSRQVYKGLNVGTGKITQKEMRGVPHYMLDIADPKKQFSVSEYKKLAENSLRYIVINSKLPIIVGGTGFYVDAVTGRTGFPDVPPNPALRKKLDKKSAEELFKSLKKKDLRRAKTIDPHNKVRLIRALEIIEAIGKVPRFGNRVSKTRFIYIGLKPDDLDKRIYKRLLKRLPGMISEAKKLHKQGLTWKRMYELGLEYRYLSLYLQDKLTKADMVNKLNTAIRQYAKRQMTWFKRNKQIKWFKSSQYKAIKKYGEKN</sequence>
<dbReference type="InterPro" id="IPR039657">
    <property type="entry name" value="Dimethylallyltransferase"/>
</dbReference>
<evidence type="ECO:0000256" key="9">
    <source>
        <dbReference type="ARBA" id="ARBA00049563"/>
    </source>
</evidence>
<dbReference type="HAMAP" id="MF_00185">
    <property type="entry name" value="IPP_trans"/>
    <property type="match status" value="1"/>
</dbReference>
<dbReference type="Gene3D" id="3.40.50.300">
    <property type="entry name" value="P-loop containing nucleotide triphosphate hydrolases"/>
    <property type="match status" value="1"/>
</dbReference>
<evidence type="ECO:0000256" key="6">
    <source>
        <dbReference type="ARBA" id="ARBA00022741"/>
    </source>
</evidence>
<keyword evidence="8 10" id="KW-0460">Magnesium</keyword>
<evidence type="ECO:0000256" key="3">
    <source>
        <dbReference type="ARBA" id="ARBA00005842"/>
    </source>
</evidence>
<proteinExistence type="inferred from homology"/>
<dbReference type="GO" id="GO:0006400">
    <property type="term" value="P:tRNA modification"/>
    <property type="evidence" value="ECO:0007669"/>
    <property type="project" value="TreeGrafter"/>
</dbReference>
<evidence type="ECO:0000313" key="14">
    <source>
        <dbReference type="EMBL" id="OHA90209.1"/>
    </source>
</evidence>
<evidence type="ECO:0000256" key="1">
    <source>
        <dbReference type="ARBA" id="ARBA00001946"/>
    </source>
</evidence>
<dbReference type="GO" id="GO:0052381">
    <property type="term" value="F:tRNA dimethylallyltransferase activity"/>
    <property type="evidence" value="ECO:0007669"/>
    <property type="project" value="UniProtKB-UniRule"/>
</dbReference>
<evidence type="ECO:0000256" key="7">
    <source>
        <dbReference type="ARBA" id="ARBA00022840"/>
    </source>
</evidence>
<evidence type="ECO:0000256" key="13">
    <source>
        <dbReference type="RuleBase" id="RU003785"/>
    </source>
</evidence>
<evidence type="ECO:0000256" key="12">
    <source>
        <dbReference type="RuleBase" id="RU003784"/>
    </source>
</evidence>
<comment type="cofactor">
    <cofactor evidence="1 10">
        <name>Mg(2+)</name>
        <dbReference type="ChEBI" id="CHEBI:18420"/>
    </cofactor>
</comment>
<feature type="binding site" evidence="10">
    <location>
        <begin position="9"/>
        <end position="16"/>
    </location>
    <ligand>
        <name>ATP</name>
        <dbReference type="ChEBI" id="CHEBI:30616"/>
    </ligand>
</feature>
<feature type="site" description="Interaction with substrate tRNA" evidence="10">
    <location>
        <position position="100"/>
    </location>
</feature>
<dbReference type="EC" id="2.5.1.75" evidence="10"/>
<dbReference type="GO" id="GO:0005524">
    <property type="term" value="F:ATP binding"/>
    <property type="evidence" value="ECO:0007669"/>
    <property type="project" value="UniProtKB-UniRule"/>
</dbReference>
<keyword evidence="7 10" id="KW-0067">ATP-binding</keyword>
<comment type="caution">
    <text evidence="14">The sequence shown here is derived from an EMBL/GenBank/DDBJ whole genome shotgun (WGS) entry which is preliminary data.</text>
</comment>
<comment type="catalytic activity">
    <reaction evidence="9 10 11">
        <text>adenosine(37) in tRNA + dimethylallyl diphosphate = N(6)-dimethylallyladenosine(37) in tRNA + diphosphate</text>
        <dbReference type="Rhea" id="RHEA:26482"/>
        <dbReference type="Rhea" id="RHEA-COMP:10162"/>
        <dbReference type="Rhea" id="RHEA-COMP:10375"/>
        <dbReference type="ChEBI" id="CHEBI:33019"/>
        <dbReference type="ChEBI" id="CHEBI:57623"/>
        <dbReference type="ChEBI" id="CHEBI:74411"/>
        <dbReference type="ChEBI" id="CHEBI:74415"/>
        <dbReference type="EC" id="2.5.1.75"/>
    </reaction>
</comment>
<feature type="site" description="Interaction with substrate tRNA" evidence="10">
    <location>
        <position position="123"/>
    </location>
</feature>
<dbReference type="InterPro" id="IPR018022">
    <property type="entry name" value="IPT"/>
</dbReference>
<comment type="caution">
    <text evidence="10">Lacks conserved residue(s) required for the propagation of feature annotation.</text>
</comment>
<comment type="similarity">
    <text evidence="3 10 13">Belongs to the IPP transferase family.</text>
</comment>
<dbReference type="Gene3D" id="1.10.20.140">
    <property type="match status" value="1"/>
</dbReference>
<evidence type="ECO:0000256" key="2">
    <source>
        <dbReference type="ARBA" id="ARBA00003213"/>
    </source>
</evidence>
<gene>
    <name evidence="10" type="primary">miaA</name>
    <name evidence="14" type="ORF">A2832_02450</name>
</gene>
<dbReference type="AlphaFoldDB" id="A0A1G2T048"/>
<reference evidence="14 15" key="1">
    <citation type="journal article" date="2016" name="Nat. Commun.">
        <title>Thousands of microbial genomes shed light on interconnected biogeochemical processes in an aquifer system.</title>
        <authorList>
            <person name="Anantharaman K."/>
            <person name="Brown C.T."/>
            <person name="Hug L.A."/>
            <person name="Sharon I."/>
            <person name="Castelle C.J."/>
            <person name="Probst A.J."/>
            <person name="Thomas B.C."/>
            <person name="Singh A."/>
            <person name="Wilkins M.J."/>
            <person name="Karaoz U."/>
            <person name="Brodie E.L."/>
            <person name="Williams K.H."/>
            <person name="Hubbard S.S."/>
            <person name="Banfield J.F."/>
        </authorList>
    </citation>
    <scope>NUCLEOTIDE SEQUENCE [LARGE SCALE GENOMIC DNA]</scope>
</reference>
<evidence type="ECO:0000313" key="15">
    <source>
        <dbReference type="Proteomes" id="UP000178538"/>
    </source>
</evidence>
<dbReference type="PANTHER" id="PTHR11088">
    <property type="entry name" value="TRNA DIMETHYLALLYLTRANSFERASE"/>
    <property type="match status" value="1"/>
</dbReference>
<dbReference type="STRING" id="1802737.A2832_02450"/>
<evidence type="ECO:0000256" key="5">
    <source>
        <dbReference type="ARBA" id="ARBA00022694"/>
    </source>
</evidence>
<feature type="binding site" evidence="10">
    <location>
        <begin position="11"/>
        <end position="16"/>
    </location>
    <ligand>
        <name>substrate</name>
    </ligand>
</feature>